<dbReference type="InterPro" id="IPR006439">
    <property type="entry name" value="HAD-SF_hydro_IA"/>
</dbReference>
<accession>A0A2M9D9M5</accession>
<evidence type="ECO:0000313" key="2">
    <source>
        <dbReference type="Proteomes" id="UP000231742"/>
    </source>
</evidence>
<name>A0A2M9D9M5_9MICO</name>
<keyword evidence="1" id="KW-0378">Hydrolase</keyword>
<dbReference type="SUPFAM" id="SSF56784">
    <property type="entry name" value="HAD-like"/>
    <property type="match status" value="1"/>
</dbReference>
<protein>
    <submittedName>
        <fullName evidence="1">HAD superfamily hydrolase (TIGR01509 family)</fullName>
    </submittedName>
</protein>
<gene>
    <name evidence="1" type="ORF">CLV85_1638</name>
</gene>
<dbReference type="GO" id="GO:0050308">
    <property type="term" value="F:sugar-phosphatase activity"/>
    <property type="evidence" value="ECO:0007669"/>
    <property type="project" value="TreeGrafter"/>
</dbReference>
<dbReference type="Gene3D" id="3.40.50.1000">
    <property type="entry name" value="HAD superfamily/HAD-like"/>
    <property type="match status" value="1"/>
</dbReference>
<dbReference type="RefSeq" id="WP_229820222.1">
    <property type="nucleotide sequence ID" value="NZ_BMZU01000001.1"/>
</dbReference>
<dbReference type="InterPro" id="IPR041492">
    <property type="entry name" value="HAD_2"/>
</dbReference>
<evidence type="ECO:0000313" key="1">
    <source>
        <dbReference type="EMBL" id="PJJ82437.1"/>
    </source>
</evidence>
<dbReference type="Pfam" id="PF13419">
    <property type="entry name" value="HAD_2"/>
    <property type="match status" value="1"/>
</dbReference>
<comment type="caution">
    <text evidence="1">The sequence shown here is derived from an EMBL/GenBank/DDBJ whole genome shotgun (WGS) entry which is preliminary data.</text>
</comment>
<keyword evidence="2" id="KW-1185">Reference proteome</keyword>
<reference evidence="1 2" key="1">
    <citation type="submission" date="2017-11" db="EMBL/GenBank/DDBJ databases">
        <title>Genomic Encyclopedia of Archaeal and Bacterial Type Strains, Phase II (KMG-II): From Individual Species to Whole Genera.</title>
        <authorList>
            <person name="Goeker M."/>
        </authorList>
    </citation>
    <scope>NUCLEOTIDE SEQUENCE [LARGE SCALE GENOMIC DNA]</scope>
    <source>
        <strain evidence="1 2">DSM 16400</strain>
    </source>
</reference>
<dbReference type="AlphaFoldDB" id="A0A2M9D9M5"/>
<dbReference type="NCBIfam" id="TIGR01509">
    <property type="entry name" value="HAD-SF-IA-v3"/>
    <property type="match status" value="1"/>
</dbReference>
<dbReference type="InterPro" id="IPR051806">
    <property type="entry name" value="HAD-like_SPP"/>
</dbReference>
<organism evidence="1 2">
    <name type="scientific">Salinibacterium amurskyense</name>
    <dbReference type="NCBI Taxonomy" id="205941"/>
    <lineage>
        <taxon>Bacteria</taxon>
        <taxon>Bacillati</taxon>
        <taxon>Actinomycetota</taxon>
        <taxon>Actinomycetes</taxon>
        <taxon>Micrococcales</taxon>
        <taxon>Microbacteriaceae</taxon>
        <taxon>Salinibacterium</taxon>
    </lineage>
</organism>
<dbReference type="PRINTS" id="PR00413">
    <property type="entry name" value="HADHALOGNASE"/>
</dbReference>
<dbReference type="PANTHER" id="PTHR43481">
    <property type="entry name" value="FRUCTOSE-1-PHOSPHATE PHOSPHATASE"/>
    <property type="match status" value="1"/>
</dbReference>
<dbReference type="SFLD" id="SFLDG01129">
    <property type="entry name" value="C1.5:_HAD__Beta-PGM__Phosphata"/>
    <property type="match status" value="1"/>
</dbReference>
<dbReference type="Gene3D" id="1.10.150.240">
    <property type="entry name" value="Putative phosphatase, domain 2"/>
    <property type="match status" value="1"/>
</dbReference>
<dbReference type="InterPro" id="IPR023214">
    <property type="entry name" value="HAD_sf"/>
</dbReference>
<dbReference type="Proteomes" id="UP000231742">
    <property type="component" value="Unassembled WGS sequence"/>
</dbReference>
<dbReference type="CDD" id="cd07505">
    <property type="entry name" value="HAD_BPGM-like"/>
    <property type="match status" value="1"/>
</dbReference>
<dbReference type="InterPro" id="IPR023198">
    <property type="entry name" value="PGP-like_dom2"/>
</dbReference>
<dbReference type="SFLD" id="SFLDS00003">
    <property type="entry name" value="Haloacid_Dehalogenase"/>
    <property type="match status" value="1"/>
</dbReference>
<dbReference type="PANTHER" id="PTHR43481:SF4">
    <property type="entry name" value="GLYCEROL-1-PHOSPHATE PHOSPHOHYDROLASE 1-RELATED"/>
    <property type="match status" value="1"/>
</dbReference>
<sequence length="223" mass="24010">MTHSTPAAVLWDMDGTLIDSEPYWISAEIRVVESFGGEWTHEDAMSCVGNGLLESARVMQTKGVTLDAQVIVDQLTDSVMAQLKEFGIPWRPGARELLTELRESGVPTALVTMSIGRMAQHVVENLGFHGFDAVVTGDDVEHAKPHPQPYHMGAAALGVAISDCVAIEDSPPGASSAYASGATVIGVPFMVDIPEEKTHVLWPTLEGRTLDHLSELHAKVTTR</sequence>
<dbReference type="EMBL" id="PGFH01000001">
    <property type="protein sequence ID" value="PJJ82437.1"/>
    <property type="molecule type" value="Genomic_DNA"/>
</dbReference>
<dbReference type="InterPro" id="IPR036412">
    <property type="entry name" value="HAD-like_sf"/>
</dbReference>
<proteinExistence type="predicted"/>